<dbReference type="AlphaFoldDB" id="A0A2Z7B884"/>
<name>A0A2Z7B884_9LAMI</name>
<protein>
    <submittedName>
        <fullName evidence="2">Uncharacterized protein</fullName>
    </submittedName>
</protein>
<evidence type="ECO:0000313" key="3">
    <source>
        <dbReference type="Proteomes" id="UP000250235"/>
    </source>
</evidence>
<proteinExistence type="predicted"/>
<dbReference type="EMBL" id="KV008365">
    <property type="protein sequence ID" value="KZV30246.1"/>
    <property type="molecule type" value="Genomic_DNA"/>
</dbReference>
<reference evidence="2 3" key="1">
    <citation type="journal article" date="2015" name="Proc. Natl. Acad. Sci. U.S.A.">
        <title>The resurrection genome of Boea hygrometrica: A blueprint for survival of dehydration.</title>
        <authorList>
            <person name="Xiao L."/>
            <person name="Yang G."/>
            <person name="Zhang L."/>
            <person name="Yang X."/>
            <person name="Zhao S."/>
            <person name="Ji Z."/>
            <person name="Zhou Q."/>
            <person name="Hu M."/>
            <person name="Wang Y."/>
            <person name="Chen M."/>
            <person name="Xu Y."/>
            <person name="Jin H."/>
            <person name="Xiao X."/>
            <person name="Hu G."/>
            <person name="Bao F."/>
            <person name="Hu Y."/>
            <person name="Wan P."/>
            <person name="Li L."/>
            <person name="Deng X."/>
            <person name="Kuang T."/>
            <person name="Xiang C."/>
            <person name="Zhu J.K."/>
            <person name="Oliver M.J."/>
            <person name="He Y."/>
        </authorList>
    </citation>
    <scope>NUCLEOTIDE SEQUENCE [LARGE SCALE GENOMIC DNA]</scope>
    <source>
        <strain evidence="3">cv. XS01</strain>
    </source>
</reference>
<keyword evidence="3" id="KW-1185">Reference proteome</keyword>
<evidence type="ECO:0000256" key="1">
    <source>
        <dbReference type="SAM" id="MobiDB-lite"/>
    </source>
</evidence>
<dbReference type="Proteomes" id="UP000250235">
    <property type="component" value="Unassembled WGS sequence"/>
</dbReference>
<feature type="region of interest" description="Disordered" evidence="1">
    <location>
        <begin position="97"/>
        <end position="116"/>
    </location>
</feature>
<organism evidence="2 3">
    <name type="scientific">Dorcoceras hygrometricum</name>
    <dbReference type="NCBI Taxonomy" id="472368"/>
    <lineage>
        <taxon>Eukaryota</taxon>
        <taxon>Viridiplantae</taxon>
        <taxon>Streptophyta</taxon>
        <taxon>Embryophyta</taxon>
        <taxon>Tracheophyta</taxon>
        <taxon>Spermatophyta</taxon>
        <taxon>Magnoliopsida</taxon>
        <taxon>eudicotyledons</taxon>
        <taxon>Gunneridae</taxon>
        <taxon>Pentapetalae</taxon>
        <taxon>asterids</taxon>
        <taxon>lamiids</taxon>
        <taxon>Lamiales</taxon>
        <taxon>Gesneriaceae</taxon>
        <taxon>Didymocarpoideae</taxon>
        <taxon>Trichosporeae</taxon>
        <taxon>Loxocarpinae</taxon>
        <taxon>Dorcoceras</taxon>
    </lineage>
</organism>
<accession>A0A2Z7B884</accession>
<sequence length="152" mass="17117">MLYLTCAACLDWSRREDIQTGTVKGRLRWTGRRYLAGTVRDAQAGTVKFTSRSAGNTKLVHQLGSRSSTKIKRRTKGTVYQTLLSVSVKTAKRQRLNKSKRQRIGISQPDESYSNLLNQSQDRALEPDERYSNPDASYSALETVAVYNGLQN</sequence>
<evidence type="ECO:0000313" key="2">
    <source>
        <dbReference type="EMBL" id="KZV30246.1"/>
    </source>
</evidence>
<gene>
    <name evidence="2" type="ORF">F511_40767</name>
</gene>